<evidence type="ECO:0000313" key="12">
    <source>
        <dbReference type="Proteomes" id="UP001433088"/>
    </source>
</evidence>
<dbReference type="InterPro" id="IPR002729">
    <property type="entry name" value="CRISPR-assoc_Cas1"/>
</dbReference>
<keyword evidence="8 10" id="KW-0464">Manganese</keyword>
<dbReference type="PANTHER" id="PTHR34353">
    <property type="entry name" value="CRISPR-ASSOCIATED ENDONUCLEASE CAS1 1"/>
    <property type="match status" value="1"/>
</dbReference>
<dbReference type="InterPro" id="IPR042206">
    <property type="entry name" value="CRISPR-assoc_Cas1_C"/>
</dbReference>
<evidence type="ECO:0000256" key="4">
    <source>
        <dbReference type="ARBA" id="ARBA00022801"/>
    </source>
</evidence>
<feature type="binding site" evidence="10">
    <location>
        <position position="234"/>
    </location>
    <ligand>
        <name>Mn(2+)</name>
        <dbReference type="ChEBI" id="CHEBI:29035"/>
    </ligand>
</feature>
<organism evidence="11 12">
    <name type="scientific">Megasphaera intestinihominis</name>
    <dbReference type="NCBI Taxonomy" id="3133159"/>
    <lineage>
        <taxon>Bacteria</taxon>
        <taxon>Bacillati</taxon>
        <taxon>Bacillota</taxon>
        <taxon>Negativicutes</taxon>
        <taxon>Veillonellales</taxon>
        <taxon>Veillonellaceae</taxon>
        <taxon>Megasphaera</taxon>
    </lineage>
</organism>
<dbReference type="InterPro" id="IPR042211">
    <property type="entry name" value="CRISPR-assoc_Cas1_N"/>
</dbReference>
<feature type="binding site" evidence="10">
    <location>
        <position position="249"/>
    </location>
    <ligand>
        <name>Mn(2+)</name>
        <dbReference type="ChEBI" id="CHEBI:29035"/>
    </ligand>
</feature>
<dbReference type="InterPro" id="IPR050646">
    <property type="entry name" value="Cas1"/>
</dbReference>
<keyword evidence="1 10" id="KW-0540">Nuclease</keyword>
<comment type="subunit">
    <text evidence="9 10">Homodimer, forms a heterotetramer with a Cas2 homodimer.</text>
</comment>
<keyword evidence="3 10" id="KW-0255">Endonuclease</keyword>
<reference evidence="11 12" key="1">
    <citation type="submission" date="2024-03" db="EMBL/GenBank/DDBJ databases">
        <title>Human intestinal bacterial collection.</title>
        <authorList>
            <person name="Pauvert C."/>
            <person name="Hitch T.C.A."/>
            <person name="Clavel T."/>
        </authorList>
    </citation>
    <scope>NUCLEOTIDE SEQUENCE [LARGE SCALE GENOMIC DNA]</scope>
    <source>
        <strain evidence="11 12">CLA-AA-H81</strain>
    </source>
</reference>
<evidence type="ECO:0000313" key="11">
    <source>
        <dbReference type="EMBL" id="MEQ2422733.1"/>
    </source>
</evidence>
<accession>A0ABV1CZ10</accession>
<dbReference type="EC" id="3.1.-.-" evidence="10"/>
<evidence type="ECO:0000256" key="3">
    <source>
        <dbReference type="ARBA" id="ARBA00022759"/>
    </source>
</evidence>
<dbReference type="GO" id="GO:0004519">
    <property type="term" value="F:endonuclease activity"/>
    <property type="evidence" value="ECO:0007669"/>
    <property type="project" value="UniProtKB-KW"/>
</dbReference>
<proteinExistence type="inferred from homology"/>
<evidence type="ECO:0000256" key="6">
    <source>
        <dbReference type="ARBA" id="ARBA00023118"/>
    </source>
</evidence>
<dbReference type="CDD" id="cd09721">
    <property type="entry name" value="Cas1_I-C"/>
    <property type="match status" value="1"/>
</dbReference>
<keyword evidence="6 10" id="KW-0051">Antiviral defense</keyword>
<keyword evidence="2 10" id="KW-0479">Metal-binding</keyword>
<dbReference type="HAMAP" id="MF_01470">
    <property type="entry name" value="Cas1"/>
    <property type="match status" value="1"/>
</dbReference>
<dbReference type="Gene3D" id="3.100.10.20">
    <property type="entry name" value="CRISPR-associated endonuclease Cas1, N-terminal domain"/>
    <property type="match status" value="1"/>
</dbReference>
<dbReference type="Proteomes" id="UP001433088">
    <property type="component" value="Unassembled WGS sequence"/>
</dbReference>
<evidence type="ECO:0000256" key="8">
    <source>
        <dbReference type="ARBA" id="ARBA00023211"/>
    </source>
</evidence>
<comment type="caution">
    <text evidence="11">The sequence shown here is derived from an EMBL/GenBank/DDBJ whole genome shotgun (WGS) entry which is preliminary data.</text>
</comment>
<dbReference type="InterPro" id="IPR019856">
    <property type="entry name" value="CRISPR-assoc_Cas1_DVULG"/>
</dbReference>
<comment type="similarity">
    <text evidence="10">Belongs to the CRISPR-associated endonuclease Cas1 family.</text>
</comment>
<name>A0ABV1CZ10_9FIRM</name>
<keyword evidence="4 10" id="KW-0378">Hydrolase</keyword>
<evidence type="ECO:0000256" key="9">
    <source>
        <dbReference type="ARBA" id="ARBA00038592"/>
    </source>
</evidence>
<dbReference type="PANTHER" id="PTHR34353:SF2">
    <property type="entry name" value="CRISPR-ASSOCIATED ENDONUCLEASE CAS1 1"/>
    <property type="match status" value="1"/>
</dbReference>
<dbReference type="RefSeq" id="WP_303267851.1">
    <property type="nucleotide sequence ID" value="NZ_JBBMEU010000048.1"/>
</dbReference>
<dbReference type="Pfam" id="PF01867">
    <property type="entry name" value="Cas_Cas1"/>
    <property type="match status" value="1"/>
</dbReference>
<evidence type="ECO:0000256" key="2">
    <source>
        <dbReference type="ARBA" id="ARBA00022723"/>
    </source>
</evidence>
<dbReference type="NCBIfam" id="TIGR03640">
    <property type="entry name" value="cas1_DVULG"/>
    <property type="match status" value="1"/>
</dbReference>
<evidence type="ECO:0000256" key="10">
    <source>
        <dbReference type="HAMAP-Rule" id="MF_01470"/>
    </source>
</evidence>
<protein>
    <recommendedName>
        <fullName evidence="10">CRISPR-associated endonuclease Cas1</fullName>
        <ecNumber evidence="10">3.1.-.-</ecNumber>
    </recommendedName>
</protein>
<evidence type="ECO:0000256" key="1">
    <source>
        <dbReference type="ARBA" id="ARBA00022722"/>
    </source>
</evidence>
<keyword evidence="7 10" id="KW-0238">DNA-binding</keyword>
<evidence type="ECO:0000256" key="5">
    <source>
        <dbReference type="ARBA" id="ARBA00022842"/>
    </source>
</evidence>
<dbReference type="EMBL" id="JBBMEU010000048">
    <property type="protein sequence ID" value="MEQ2422733.1"/>
    <property type="molecule type" value="Genomic_DNA"/>
</dbReference>
<gene>
    <name evidence="11" type="primary">cas1c</name>
    <name evidence="10" type="synonym">cas1</name>
    <name evidence="11" type="ORF">WMO23_08350</name>
</gene>
<sequence length="343" mass="39274">MRKLLNTLYIMTPETYLALENDNVIVLMDENVMGKFPLHTLEQIIYFGYKGASPALMGECAKRNIGLCFYRQSGRFLARVVGTTQGNVLLRKKQYRCSDDEEQSCQIARYFIVGKIFNARSVLERAKRDHPLSVDVQTIKEISASLLHLANAARTCCDLDSLRGYEGEAASLYFSVFDRLILQNKEIFSFEQRIKRPPKDPVNTLLSFCYTILANDCASALESTGLDAYVGFLHRDRPGRASLALDLMEELRSIYADRFVLTLINNRKINASTFERQANGAVLLNDKGRKIFLTDWQNRKKELIRHPFLEEKIPWGLVPFVQAQLLARVLRGDLDVYPAFLWK</sequence>
<comment type="cofactor">
    <cofactor evidence="10">
        <name>Mg(2+)</name>
        <dbReference type="ChEBI" id="CHEBI:18420"/>
    </cofactor>
    <cofactor evidence="10">
        <name>Mn(2+)</name>
        <dbReference type="ChEBI" id="CHEBI:29035"/>
    </cofactor>
</comment>
<keyword evidence="12" id="KW-1185">Reference proteome</keyword>
<dbReference type="NCBIfam" id="TIGR00287">
    <property type="entry name" value="cas1"/>
    <property type="match status" value="1"/>
</dbReference>
<keyword evidence="5 10" id="KW-0460">Magnesium</keyword>
<comment type="function">
    <text evidence="10">CRISPR (clustered regularly interspaced short palindromic repeat), is an adaptive immune system that provides protection against mobile genetic elements (viruses, transposable elements and conjugative plasmids). CRISPR clusters contain spacers, sequences complementary to antecedent mobile elements, and target invading nucleic acids. CRISPR clusters are transcribed and processed into CRISPR RNA (crRNA). Acts as a dsDNA endonuclease. Involved in the integration of spacer DNA into the CRISPR cassette.</text>
</comment>
<feature type="binding site" evidence="10">
    <location>
        <position position="166"/>
    </location>
    <ligand>
        <name>Mn(2+)</name>
        <dbReference type="ChEBI" id="CHEBI:29035"/>
    </ligand>
</feature>
<evidence type="ECO:0000256" key="7">
    <source>
        <dbReference type="ARBA" id="ARBA00023125"/>
    </source>
</evidence>
<dbReference type="Gene3D" id="1.20.120.920">
    <property type="entry name" value="CRISPR-associated endonuclease Cas1, C-terminal domain"/>
    <property type="match status" value="1"/>
</dbReference>